<protein>
    <submittedName>
        <fullName evidence="1">Unannotated protein</fullName>
    </submittedName>
</protein>
<name>A0A6J6BSM8_9ZZZZ</name>
<evidence type="ECO:0000313" key="1">
    <source>
        <dbReference type="EMBL" id="CAB4542032.1"/>
    </source>
</evidence>
<reference evidence="1" key="1">
    <citation type="submission" date="2020-05" db="EMBL/GenBank/DDBJ databases">
        <authorList>
            <person name="Chiriac C."/>
            <person name="Salcher M."/>
            <person name="Ghai R."/>
            <person name="Kavagutti S V."/>
        </authorList>
    </citation>
    <scope>NUCLEOTIDE SEQUENCE</scope>
</reference>
<sequence length="79" mass="8175">MPIKLTAAAINANANTRGNAASPTQYAVNGQATHAKTPTIVAGWYPVIDVCEKNSTEAKPRTTISKVTTATGPIKVAPI</sequence>
<gene>
    <name evidence="1" type="ORF">UFOPK1353_00984</name>
</gene>
<proteinExistence type="predicted"/>
<accession>A0A6J6BSM8</accession>
<dbReference type="AlphaFoldDB" id="A0A6J6BSM8"/>
<organism evidence="1">
    <name type="scientific">freshwater metagenome</name>
    <dbReference type="NCBI Taxonomy" id="449393"/>
    <lineage>
        <taxon>unclassified sequences</taxon>
        <taxon>metagenomes</taxon>
        <taxon>ecological metagenomes</taxon>
    </lineage>
</organism>
<dbReference type="EMBL" id="CAEZSE010000179">
    <property type="protein sequence ID" value="CAB4542032.1"/>
    <property type="molecule type" value="Genomic_DNA"/>
</dbReference>